<dbReference type="AlphaFoldDB" id="A0A4Y2KI60"/>
<protein>
    <submittedName>
        <fullName evidence="2">Uncharacterized protein</fullName>
    </submittedName>
</protein>
<name>A0A4Y2KI60_ARAVE</name>
<reference evidence="2 3" key="1">
    <citation type="journal article" date="2019" name="Sci. Rep.">
        <title>Orb-weaving spider Araneus ventricosus genome elucidates the spidroin gene catalogue.</title>
        <authorList>
            <person name="Kono N."/>
            <person name="Nakamura H."/>
            <person name="Ohtoshi R."/>
            <person name="Moran D.A.P."/>
            <person name="Shinohara A."/>
            <person name="Yoshida Y."/>
            <person name="Fujiwara M."/>
            <person name="Mori M."/>
            <person name="Tomita M."/>
            <person name="Arakawa K."/>
        </authorList>
    </citation>
    <scope>NUCLEOTIDE SEQUENCE [LARGE SCALE GENOMIC DNA]</scope>
</reference>
<dbReference type="Proteomes" id="UP000499080">
    <property type="component" value="Unassembled WGS sequence"/>
</dbReference>
<feature type="compositionally biased region" description="Polar residues" evidence="1">
    <location>
        <begin position="13"/>
        <end position="22"/>
    </location>
</feature>
<gene>
    <name evidence="2" type="ORF">AVEN_9602_1</name>
</gene>
<evidence type="ECO:0000256" key="1">
    <source>
        <dbReference type="SAM" id="MobiDB-lite"/>
    </source>
</evidence>
<feature type="compositionally biased region" description="Basic and acidic residues" evidence="1">
    <location>
        <begin position="83"/>
        <end position="95"/>
    </location>
</feature>
<organism evidence="2 3">
    <name type="scientific">Araneus ventricosus</name>
    <name type="common">Orbweaver spider</name>
    <name type="synonym">Epeira ventricosa</name>
    <dbReference type="NCBI Taxonomy" id="182803"/>
    <lineage>
        <taxon>Eukaryota</taxon>
        <taxon>Metazoa</taxon>
        <taxon>Ecdysozoa</taxon>
        <taxon>Arthropoda</taxon>
        <taxon>Chelicerata</taxon>
        <taxon>Arachnida</taxon>
        <taxon>Araneae</taxon>
        <taxon>Araneomorphae</taxon>
        <taxon>Entelegynae</taxon>
        <taxon>Araneoidea</taxon>
        <taxon>Araneidae</taxon>
        <taxon>Araneus</taxon>
    </lineage>
</organism>
<comment type="caution">
    <text evidence="2">The sequence shown here is derived from an EMBL/GenBank/DDBJ whole genome shotgun (WGS) entry which is preliminary data.</text>
</comment>
<accession>A0A4Y2KI60</accession>
<keyword evidence="3" id="KW-1185">Reference proteome</keyword>
<feature type="region of interest" description="Disordered" evidence="1">
    <location>
        <begin position="1"/>
        <end position="22"/>
    </location>
</feature>
<evidence type="ECO:0000313" key="2">
    <source>
        <dbReference type="EMBL" id="GBN01257.1"/>
    </source>
</evidence>
<evidence type="ECO:0000313" key="3">
    <source>
        <dbReference type="Proteomes" id="UP000499080"/>
    </source>
</evidence>
<feature type="region of interest" description="Disordered" evidence="1">
    <location>
        <begin position="83"/>
        <end position="106"/>
    </location>
</feature>
<proteinExistence type="predicted"/>
<dbReference type="EMBL" id="BGPR01004599">
    <property type="protein sequence ID" value="GBN01257.1"/>
    <property type="molecule type" value="Genomic_DNA"/>
</dbReference>
<sequence length="106" mass="12118">MDSDGSDYESRNVADSNESNDVSFLNQAVQVSNLKRSIAETMSVSRNSFSNEKDWKRNTAKINRIKGKACMVFRRADPKTTKRIVEDVPREERKMGAACNSRKRQE</sequence>